<evidence type="ECO:0000256" key="7">
    <source>
        <dbReference type="SAM" id="Phobius"/>
    </source>
</evidence>
<dbReference type="STRING" id="341036.SAMN05660649_01380"/>
<keyword evidence="11" id="KW-1185">Reference proteome</keyword>
<evidence type="ECO:0000256" key="6">
    <source>
        <dbReference type="ARBA" id="ARBA00038076"/>
    </source>
</evidence>
<dbReference type="Proteomes" id="UP000199337">
    <property type="component" value="Unassembled WGS sequence"/>
</dbReference>
<dbReference type="Pfam" id="PF02687">
    <property type="entry name" value="FtsX"/>
    <property type="match status" value="2"/>
</dbReference>
<keyword evidence="2" id="KW-1003">Cell membrane</keyword>
<feature type="domain" description="ABC3 transporter permease C-terminal" evidence="8">
    <location>
        <begin position="282"/>
        <end position="402"/>
    </location>
</feature>
<dbReference type="InterPro" id="IPR003838">
    <property type="entry name" value="ABC3_permease_C"/>
</dbReference>
<proteinExistence type="inferred from homology"/>
<evidence type="ECO:0000256" key="5">
    <source>
        <dbReference type="ARBA" id="ARBA00023136"/>
    </source>
</evidence>
<feature type="domain" description="MacB-like periplasmic core" evidence="9">
    <location>
        <begin position="448"/>
        <end position="645"/>
    </location>
</feature>
<protein>
    <submittedName>
        <fullName evidence="10">Putative ABC transport system permease protein</fullName>
    </submittedName>
</protein>
<accession>A0A1I2R389</accession>
<dbReference type="InterPro" id="IPR025857">
    <property type="entry name" value="MacB_PCD"/>
</dbReference>
<feature type="transmembrane region" description="Helical" evidence="7">
    <location>
        <begin position="447"/>
        <end position="468"/>
    </location>
</feature>
<evidence type="ECO:0000259" key="9">
    <source>
        <dbReference type="Pfam" id="PF12704"/>
    </source>
</evidence>
<dbReference type="GO" id="GO:0005886">
    <property type="term" value="C:plasma membrane"/>
    <property type="evidence" value="ECO:0007669"/>
    <property type="project" value="UniProtKB-SubCell"/>
</dbReference>
<evidence type="ECO:0000256" key="3">
    <source>
        <dbReference type="ARBA" id="ARBA00022692"/>
    </source>
</evidence>
<dbReference type="AlphaFoldDB" id="A0A1I2R389"/>
<feature type="transmembrane region" description="Helical" evidence="7">
    <location>
        <begin position="324"/>
        <end position="354"/>
    </location>
</feature>
<evidence type="ECO:0000256" key="2">
    <source>
        <dbReference type="ARBA" id="ARBA00022475"/>
    </source>
</evidence>
<keyword evidence="5 7" id="KW-0472">Membrane</keyword>
<comment type="similarity">
    <text evidence="6">Belongs to the ABC-4 integral membrane protein family.</text>
</comment>
<evidence type="ECO:0000259" key="8">
    <source>
        <dbReference type="Pfam" id="PF02687"/>
    </source>
</evidence>
<evidence type="ECO:0000256" key="4">
    <source>
        <dbReference type="ARBA" id="ARBA00022989"/>
    </source>
</evidence>
<dbReference type="RefSeq" id="WP_092470024.1">
    <property type="nucleotide sequence ID" value="NZ_FOOX01000004.1"/>
</dbReference>
<feature type="transmembrane region" description="Helical" evidence="7">
    <location>
        <begin position="730"/>
        <end position="748"/>
    </location>
</feature>
<feature type="domain" description="ABC3 transporter permease C-terminal" evidence="8">
    <location>
        <begin position="676"/>
        <end position="792"/>
    </location>
</feature>
<sequence>MSALYKKLWRTIGKTKGQFIAVAAVVTVGIAVYIAMTTAYFNLNESKEKFYRDHNFADYYFQVVKAPQQVTKQIETIPGVTGVTGRIQKDVTLVNDYNKRATARLTSYSLPIEQEINNLQLLTGRFFAEETVTGRPGEQPTRTGDIEILVDPQYAEANHLDFNDTVTIVAEGKTVPLTMVGTATGPEFIYLMKDAATLLPDPRSFGIIAMSRERAQQLLNLQGQVNQVLVTLAPGTDAEKVAEQVKSILEPYGNLADYPRKQQLSNAMLEGELDGLKASSRFMPAIFLGIAAAIQFVILGRLVRSQRLQIGVMKALGYNNRQVILHYTGYSVLVALCGAVMGTLLGLALASVMSQAYAIYFNLPATIGAVNTQAILYGIILSLGVSTLAGLTACRSVTAINPAESMRSEPPKGGGKTLVENLSWLWHRLDTSWKMSIRSAARNRSRFAITMVGVVFAVGMLVVSLFTIDAVDYMIESHFHQSQRYDYLIRFTSPVKENELLNINRIAGVNRAEPLLEIPVKIKFNGKNEDDSITGLEPGTTLKRLRDPREQPVEIPEEGLLVSQRTADRLGAKVGDTVEVETLLGIGPARYAQVKIVGINRQLVGAGSFVSLDQANLILQERQLASGVMLKMDPAFTAQLEEELEDMTAVSSILSRQQELGNFNQNMDAMVYSISIMVIFALLLGFAIVYNSSVISFSERQRELASLRVLGFTIKEVSGILLKENLLQSLLGVALGLPFGYLMVKGYISAVSTDLFTMPVIIYPTTYIYSALGGFFFIIVAHLLAVRGVRQLQLVEVLKNKD</sequence>
<evidence type="ECO:0000313" key="10">
    <source>
        <dbReference type="EMBL" id="SFG35195.1"/>
    </source>
</evidence>
<keyword evidence="3 7" id="KW-0812">Transmembrane</keyword>
<feature type="transmembrane region" description="Helical" evidence="7">
    <location>
        <begin position="20"/>
        <end position="41"/>
    </location>
</feature>
<feature type="transmembrane region" description="Helical" evidence="7">
    <location>
        <begin position="282"/>
        <end position="303"/>
    </location>
</feature>
<evidence type="ECO:0000256" key="1">
    <source>
        <dbReference type="ARBA" id="ARBA00004651"/>
    </source>
</evidence>
<dbReference type="OrthoDB" id="5137249at2"/>
<comment type="subcellular location">
    <subcellularLocation>
        <location evidence="1">Cell membrane</location>
        <topology evidence="1">Multi-pass membrane protein</topology>
    </subcellularLocation>
</comment>
<dbReference type="Pfam" id="PF12704">
    <property type="entry name" value="MacB_PCD"/>
    <property type="match status" value="2"/>
</dbReference>
<dbReference type="PANTHER" id="PTHR30572:SF4">
    <property type="entry name" value="ABC TRANSPORTER PERMEASE YTRF"/>
    <property type="match status" value="1"/>
</dbReference>
<dbReference type="InterPro" id="IPR050250">
    <property type="entry name" value="Macrolide_Exporter_MacB"/>
</dbReference>
<reference evidence="11" key="1">
    <citation type="submission" date="2016-10" db="EMBL/GenBank/DDBJ databases">
        <authorList>
            <person name="Varghese N."/>
            <person name="Submissions S."/>
        </authorList>
    </citation>
    <scope>NUCLEOTIDE SEQUENCE [LARGE SCALE GENOMIC DNA]</scope>
    <source>
        <strain evidence="11">DSM 17038</strain>
    </source>
</reference>
<dbReference type="PANTHER" id="PTHR30572">
    <property type="entry name" value="MEMBRANE COMPONENT OF TRANSPORTER-RELATED"/>
    <property type="match status" value="1"/>
</dbReference>
<feature type="transmembrane region" description="Helical" evidence="7">
    <location>
        <begin position="374"/>
        <end position="397"/>
    </location>
</feature>
<evidence type="ECO:0000313" key="11">
    <source>
        <dbReference type="Proteomes" id="UP000199337"/>
    </source>
</evidence>
<keyword evidence="4 7" id="KW-1133">Transmembrane helix</keyword>
<feature type="domain" description="MacB-like periplasmic core" evidence="9">
    <location>
        <begin position="24"/>
        <end position="247"/>
    </location>
</feature>
<dbReference type="EMBL" id="FOOX01000004">
    <property type="protein sequence ID" value="SFG35195.1"/>
    <property type="molecule type" value="Genomic_DNA"/>
</dbReference>
<feature type="transmembrane region" description="Helical" evidence="7">
    <location>
        <begin position="669"/>
        <end position="690"/>
    </location>
</feature>
<feature type="transmembrane region" description="Helical" evidence="7">
    <location>
        <begin position="768"/>
        <end position="786"/>
    </location>
</feature>
<gene>
    <name evidence="10" type="ORF">SAMN05660649_01380</name>
</gene>
<organism evidence="10 11">
    <name type="scientific">Desulfotruncus arcticus DSM 17038</name>
    <dbReference type="NCBI Taxonomy" id="1121424"/>
    <lineage>
        <taxon>Bacteria</taxon>
        <taxon>Bacillati</taxon>
        <taxon>Bacillota</taxon>
        <taxon>Clostridia</taxon>
        <taxon>Eubacteriales</taxon>
        <taxon>Desulfallaceae</taxon>
        <taxon>Desulfotruncus</taxon>
    </lineage>
</organism>
<dbReference type="GO" id="GO:0022857">
    <property type="term" value="F:transmembrane transporter activity"/>
    <property type="evidence" value="ECO:0007669"/>
    <property type="project" value="TreeGrafter"/>
</dbReference>
<name>A0A1I2R389_9FIRM</name>